<dbReference type="Proteomes" id="UP000766609">
    <property type="component" value="Unassembled WGS sequence"/>
</dbReference>
<dbReference type="InterPro" id="IPR026444">
    <property type="entry name" value="Secre_tail"/>
</dbReference>
<dbReference type="NCBIfam" id="TIGR04183">
    <property type="entry name" value="Por_Secre_tail"/>
    <property type="match status" value="1"/>
</dbReference>
<dbReference type="InterPro" id="IPR013783">
    <property type="entry name" value="Ig-like_fold"/>
</dbReference>
<dbReference type="Gene3D" id="2.60.40.10">
    <property type="entry name" value="Immunoglobulins"/>
    <property type="match status" value="1"/>
</dbReference>
<feature type="signal peptide" evidence="3">
    <location>
        <begin position="1"/>
        <end position="22"/>
    </location>
</feature>
<dbReference type="PANTHER" id="PTHR22953">
    <property type="entry name" value="ACID PHOSPHATASE RELATED"/>
    <property type="match status" value="1"/>
</dbReference>
<reference evidence="6 7" key="1">
    <citation type="submission" date="2021-06" db="EMBL/GenBank/DDBJ databases">
        <title>44 bacteria genomes isolated from Dapeng, Shenzhen.</title>
        <authorList>
            <person name="Zheng W."/>
            <person name="Yu S."/>
            <person name="Huang Y."/>
        </authorList>
    </citation>
    <scope>NUCLEOTIDE SEQUENCE [LARGE SCALE GENOMIC DNA]</scope>
    <source>
        <strain evidence="6 7">DP5N14-6</strain>
    </source>
</reference>
<accession>A0ABS7N125</accession>
<evidence type="ECO:0000313" key="6">
    <source>
        <dbReference type="EMBL" id="MBY5950021.1"/>
    </source>
</evidence>
<evidence type="ECO:0000259" key="5">
    <source>
        <dbReference type="Pfam" id="PF18962"/>
    </source>
</evidence>
<evidence type="ECO:0000256" key="3">
    <source>
        <dbReference type="SAM" id="SignalP"/>
    </source>
</evidence>
<dbReference type="PANTHER" id="PTHR22953:SF153">
    <property type="entry name" value="PURPLE ACID PHOSPHATASE"/>
    <property type="match status" value="1"/>
</dbReference>
<dbReference type="SUPFAM" id="SSF56300">
    <property type="entry name" value="Metallo-dependent phosphatases"/>
    <property type="match status" value="1"/>
</dbReference>
<feature type="compositionally biased region" description="Basic and acidic residues" evidence="2">
    <location>
        <begin position="336"/>
        <end position="348"/>
    </location>
</feature>
<feature type="chain" id="PRO_5045799082" evidence="3">
    <location>
        <begin position="23"/>
        <end position="1495"/>
    </location>
</feature>
<dbReference type="EMBL" id="JAHVHP010000001">
    <property type="protein sequence ID" value="MBY5950021.1"/>
    <property type="molecule type" value="Genomic_DNA"/>
</dbReference>
<feature type="compositionally biased region" description="Polar residues" evidence="2">
    <location>
        <begin position="326"/>
        <end position="335"/>
    </location>
</feature>
<comment type="caution">
    <text evidence="6">The sequence shown here is derived from an EMBL/GenBank/DDBJ whole genome shotgun (WGS) entry which is preliminary data.</text>
</comment>
<proteinExistence type="predicted"/>
<feature type="domain" description="Calcineurin-like phosphoesterase" evidence="4">
    <location>
        <begin position="219"/>
        <end position="453"/>
    </location>
</feature>
<evidence type="ECO:0000313" key="7">
    <source>
        <dbReference type="Proteomes" id="UP000766609"/>
    </source>
</evidence>
<name>A0ABS7N125_9BACT</name>
<dbReference type="Gene3D" id="3.60.21.10">
    <property type="match status" value="1"/>
</dbReference>
<evidence type="ECO:0000259" key="4">
    <source>
        <dbReference type="Pfam" id="PF00149"/>
    </source>
</evidence>
<gene>
    <name evidence="6" type="ORF">KUV23_03490</name>
</gene>
<dbReference type="Pfam" id="PF18962">
    <property type="entry name" value="Por_Secre_tail"/>
    <property type="match status" value="1"/>
</dbReference>
<dbReference type="InterPro" id="IPR039331">
    <property type="entry name" value="PAPs-like"/>
</dbReference>
<feature type="compositionally biased region" description="Polar residues" evidence="2">
    <location>
        <begin position="349"/>
        <end position="360"/>
    </location>
</feature>
<evidence type="ECO:0000256" key="2">
    <source>
        <dbReference type="SAM" id="MobiDB-lite"/>
    </source>
</evidence>
<organism evidence="6 7">
    <name type="scientific">Algoriphagus marincola</name>
    <dbReference type="NCBI Taxonomy" id="264027"/>
    <lineage>
        <taxon>Bacteria</taxon>
        <taxon>Pseudomonadati</taxon>
        <taxon>Bacteroidota</taxon>
        <taxon>Cytophagia</taxon>
        <taxon>Cytophagales</taxon>
        <taxon>Cyclobacteriaceae</taxon>
        <taxon>Algoriphagus</taxon>
    </lineage>
</organism>
<dbReference type="Pfam" id="PF00149">
    <property type="entry name" value="Metallophos"/>
    <property type="match status" value="1"/>
</dbReference>
<feature type="region of interest" description="Disordered" evidence="2">
    <location>
        <begin position="326"/>
        <end position="360"/>
    </location>
</feature>
<feature type="domain" description="Secretion system C-terminal sorting" evidence="5">
    <location>
        <begin position="1415"/>
        <end position="1488"/>
    </location>
</feature>
<evidence type="ECO:0000256" key="1">
    <source>
        <dbReference type="ARBA" id="ARBA00022729"/>
    </source>
</evidence>
<keyword evidence="7" id="KW-1185">Reference proteome</keyword>
<protein>
    <submittedName>
        <fullName evidence="6">T9SS type A sorting domain-containing protein</fullName>
    </submittedName>
</protein>
<dbReference type="RefSeq" id="WP_222583101.1">
    <property type="nucleotide sequence ID" value="NZ_JAHVHP010000001.1"/>
</dbReference>
<keyword evidence="1 3" id="KW-0732">Signal</keyword>
<dbReference type="InterPro" id="IPR004843">
    <property type="entry name" value="Calcineurin-like_PHP"/>
</dbReference>
<dbReference type="InterPro" id="IPR029052">
    <property type="entry name" value="Metallo-depent_PP-like"/>
</dbReference>
<sequence>MNRIAFSLIFLLAVAFLSFQPASENSTFRVKPYLQTYGEGNFQLTWWSTGENSSVFTLFDEQGNPVRTENLTGEEVAEIYYTSIEKNESIPGLSPASWLFPDQTRRFRISLEGLDPDAAYFYQVSMGGETFSSGFQTGPDPTNWSSIRFIALSDSETEPLGRVNRRAWYPAGLTSRPSSGFDAWIAKFGTTQEQGFDIINYALTEKEGYEYNLRIINSRLPDFLLMPGDLVQGSGYQPAWDEFWRHNAGEYDQGLSNYPIIPALGNWENFGAKNGGYGTNERGDFLPKLGRERFHEYFETPTSDPLQLHRQSYYRVDYGPVTVLTLDSSNGTPDQNRTDFPDDQKLKNQDFTVNGTDTQENYTQSDYQAAGGTDLSSFGPGSPQYQWLEANLQEAKDSGQLIFVQFHHIPYSSGEHGVPINHELATGQGGVPMRVLHPLFEEFGVIAVLAGHDELFERSFVDLNNDGTGVLYYDVGVAGDGMRGEKRNWISNPIQLLNYNSFKQWTADQNEPEQWTSLGGNQVLTDGGKHYGHLEVNINRVVENGQEFAKIDFSPVYVFPVLDQNYNLQNVERRVYNDEVSLKVLLKSEAFEPVLKDSVQLFLDEGGRAFLSPEAVLTEQPDEEFSFEYSTGFQLNCDAIGEQELIVTSTRQFDGEVFKDTTRLIVLDTIAPYFDAANAIVVFDPSIGRAEYSIADFDPVDFSDNCSTFPIRVEGPEITCSSFEDPEVFFGEFPVRLIAEDASGNQFIREVKVQILNSIESTKVSLEPSGVLVSGQSIDLILGDELDYEVVGWFFQSSNPIEGETGKTLTIDQPGVYFAKLLLSTGCIVQSETIEVTQVADDFPEVKASLSLGLDQNGLAELTNDQVFTEWPIAEDIEVSLSQSQFSCNDLGENTVLVSLSKPNGAKKESEILIQVIDEIPPVLEWKSAEYDFDLSLGELTFDVEDFIVSPPTDNCGSEGIQVSLSKTSVTCADIDSERPNYPIDLDVIVTDASGNTSIYPTYAQLTFFESRKVSLTAQGPLYEGRTVELRLGEELNFDVWEWRKDLEQLPGEKGNSIIVDSPGRYTAVLALENGCLVSSESLVVEVEEVPFPSVKEAVSLELDAQGSATLTLESLFETWPFDSSGLSFDLSKSEFDCADLGENTVQLLIIGEGAADWVFEVLVLVEDQIPPVLEVRDLELELDLRIGEASISADDLIISATDNCSELEISLSQSQFGCEDIGKEIEVTVRAEDLAGNVTEANATVSIVSLEGDPVTLSGNSEFCEGESATLSVNATGDFEVISWTRNGTVIPDENGTSLEVSESGIYQARIRYVGACTALSNELEVIVNPLPSGEIEVDGDVLTAPVGDFSYQWYRNGELIAGATAQSYQVNLMGEYAVSLTSSAGCSSLLPSVTLTISGLGAKPDFVVKAIKVYPNPATNRIRLEFPEGIGQNQPSFQVFATDGKEVGGQVQLIQSTNSSADLDISQLAAGVYWIQVLGEKKTVYQARFIKND</sequence>